<keyword evidence="2" id="KW-1185">Reference proteome</keyword>
<gene>
    <name evidence="1" type="ORF">PB01_06130</name>
</gene>
<dbReference type="AlphaFoldDB" id="A0A5J6SQK4"/>
<dbReference type="PROSITE" id="PS51257">
    <property type="entry name" value="PROKAR_LIPOPROTEIN"/>
    <property type="match status" value="1"/>
</dbReference>
<evidence type="ECO:0000313" key="1">
    <source>
        <dbReference type="EMBL" id="QFF98437.1"/>
    </source>
</evidence>
<dbReference type="Pfam" id="PF14270">
    <property type="entry name" value="DUF4358"/>
    <property type="match status" value="1"/>
</dbReference>
<organism evidence="1 2">
    <name type="scientific">Psychrobacillus glaciei</name>
    <dbReference type="NCBI Taxonomy" id="2283160"/>
    <lineage>
        <taxon>Bacteria</taxon>
        <taxon>Bacillati</taxon>
        <taxon>Bacillota</taxon>
        <taxon>Bacilli</taxon>
        <taxon>Bacillales</taxon>
        <taxon>Bacillaceae</taxon>
        <taxon>Psychrobacillus</taxon>
    </lineage>
</organism>
<protein>
    <submittedName>
        <fullName evidence="1">DUF4358 domain-containing protein</fullName>
    </submittedName>
</protein>
<dbReference type="OrthoDB" id="2605982at2"/>
<accession>A0A5J6SQK4</accession>
<dbReference type="InterPro" id="IPR025648">
    <property type="entry name" value="DUF4358"/>
</dbReference>
<dbReference type="Proteomes" id="UP000325517">
    <property type="component" value="Chromosome"/>
</dbReference>
<proteinExistence type="predicted"/>
<name>A0A5J6SQK4_9BACI</name>
<evidence type="ECO:0000313" key="2">
    <source>
        <dbReference type="Proteomes" id="UP000325517"/>
    </source>
</evidence>
<sequence length="162" mass="18662">MKKRMIFLMVTIVLGLVVITGCSNDKPSTIESKLPAKEMADEMVKEVEQPPLIELQADQVKEFYNLDPKKLEEYSIRIPMMNVSTNEIAILKVKDAKDVADVELAVKERAENVKKQFEHYLPEQYENAKNYKLVTKGNYVLLVISDKADELIKVYDSFFDQK</sequence>
<dbReference type="RefSeq" id="WP_151699378.1">
    <property type="nucleotide sequence ID" value="NZ_CP031223.1"/>
</dbReference>
<dbReference type="EMBL" id="CP031223">
    <property type="protein sequence ID" value="QFF98437.1"/>
    <property type="molecule type" value="Genomic_DNA"/>
</dbReference>
<dbReference type="KEGG" id="psyo:PB01_06130"/>
<reference evidence="1 2" key="1">
    <citation type="submission" date="2018-07" db="EMBL/GenBank/DDBJ databases">
        <title>Complete genome sequence of Psychrobacillus sp. PB01, isolated from iceberg, and comparative genome analysis of Psychrobacillus strains.</title>
        <authorList>
            <person name="Lee P.C."/>
        </authorList>
    </citation>
    <scope>NUCLEOTIDE SEQUENCE [LARGE SCALE GENOMIC DNA]</scope>
    <source>
        <strain evidence="1 2">PB01</strain>
    </source>
</reference>